<dbReference type="PANTHER" id="PTHR43420:SF44">
    <property type="entry name" value="ACETYLTRANSFERASE YPEA"/>
    <property type="match status" value="1"/>
</dbReference>
<dbReference type="InterPro" id="IPR050680">
    <property type="entry name" value="YpeA/RimI_acetyltransf"/>
</dbReference>
<dbReference type="PROSITE" id="PS51186">
    <property type="entry name" value="GNAT"/>
    <property type="match status" value="1"/>
</dbReference>
<reference evidence="4 5" key="1">
    <citation type="submission" date="2019-12" db="EMBL/GenBank/DDBJ databases">
        <title>Draft genome sequencing of Halomonas alimentaria DSM 15356.</title>
        <authorList>
            <person name="Pandiyan K."/>
            <person name="Kushwaha P."/>
            <person name="Gowdham M."/>
            <person name="Chakdar H."/>
            <person name="Singh A."/>
            <person name="Kumar M."/>
            <person name="Saxena A.K."/>
        </authorList>
    </citation>
    <scope>NUCLEOTIDE SEQUENCE [LARGE SCALE GENOMIC DNA]</scope>
    <source>
        <strain evidence="4 5">DSM 15356</strain>
    </source>
</reference>
<dbReference type="InterPro" id="IPR016181">
    <property type="entry name" value="Acyl_CoA_acyltransferase"/>
</dbReference>
<dbReference type="GO" id="GO:0016747">
    <property type="term" value="F:acyltransferase activity, transferring groups other than amino-acyl groups"/>
    <property type="evidence" value="ECO:0007669"/>
    <property type="project" value="InterPro"/>
</dbReference>
<dbReference type="Proteomes" id="UP000487929">
    <property type="component" value="Unassembled WGS sequence"/>
</dbReference>
<dbReference type="OrthoDB" id="9796919at2"/>
<comment type="caution">
    <text evidence="4">The sequence shown here is derived from an EMBL/GenBank/DDBJ whole genome shotgun (WGS) entry which is preliminary data.</text>
</comment>
<sequence>MLVRLTEADLPAVAPLEAAHGWPVGGSEAQWKTALADPATAVYGLMAGDAPMGDELLGYAAVARLPFEAELQAILVDEALRGQRLARQLLSVVADQARDWGSERLLLEVRAGNAPAIALYRAAGFREDGIRRGYYPLLPSRDSSSLHAPDTPPPRQAGAVREDALLMSLALG</sequence>
<dbReference type="InterPro" id="IPR000182">
    <property type="entry name" value="GNAT_dom"/>
</dbReference>
<keyword evidence="5" id="KW-1185">Reference proteome</keyword>
<organism evidence="4 5">
    <name type="scientific">Halomonas alimentaria</name>
    <dbReference type="NCBI Taxonomy" id="147248"/>
    <lineage>
        <taxon>Bacteria</taxon>
        <taxon>Pseudomonadati</taxon>
        <taxon>Pseudomonadota</taxon>
        <taxon>Gammaproteobacteria</taxon>
        <taxon>Oceanospirillales</taxon>
        <taxon>Halomonadaceae</taxon>
        <taxon>Halomonas</taxon>
    </lineage>
</organism>
<name>A0A7X4W2E2_9GAMM</name>
<evidence type="ECO:0000313" key="5">
    <source>
        <dbReference type="Proteomes" id="UP000487929"/>
    </source>
</evidence>
<dbReference type="EMBL" id="WUTT01000001">
    <property type="protein sequence ID" value="NAW32985.1"/>
    <property type="molecule type" value="Genomic_DNA"/>
</dbReference>
<evidence type="ECO:0000259" key="3">
    <source>
        <dbReference type="PROSITE" id="PS51186"/>
    </source>
</evidence>
<evidence type="ECO:0000313" key="4">
    <source>
        <dbReference type="EMBL" id="NAW32985.1"/>
    </source>
</evidence>
<evidence type="ECO:0000256" key="2">
    <source>
        <dbReference type="ARBA" id="ARBA00023315"/>
    </source>
</evidence>
<dbReference type="AlphaFoldDB" id="A0A7X4W2E2"/>
<evidence type="ECO:0000256" key="1">
    <source>
        <dbReference type="ARBA" id="ARBA00022679"/>
    </source>
</evidence>
<protein>
    <submittedName>
        <fullName evidence="4">GNAT family N-acetyltransferase</fullName>
    </submittedName>
</protein>
<dbReference type="SUPFAM" id="SSF55729">
    <property type="entry name" value="Acyl-CoA N-acyltransferases (Nat)"/>
    <property type="match status" value="1"/>
</dbReference>
<dbReference type="PANTHER" id="PTHR43420">
    <property type="entry name" value="ACETYLTRANSFERASE"/>
    <property type="match status" value="1"/>
</dbReference>
<dbReference type="Pfam" id="PF00583">
    <property type="entry name" value="Acetyltransf_1"/>
    <property type="match status" value="1"/>
</dbReference>
<dbReference type="Gene3D" id="3.40.630.30">
    <property type="match status" value="1"/>
</dbReference>
<gene>
    <name evidence="4" type="ORF">GRB96_00900</name>
</gene>
<keyword evidence="1 4" id="KW-0808">Transferase</keyword>
<proteinExistence type="predicted"/>
<feature type="domain" description="N-acetyltransferase" evidence="3">
    <location>
        <begin position="1"/>
        <end position="172"/>
    </location>
</feature>
<keyword evidence="2" id="KW-0012">Acyltransferase</keyword>
<accession>A0A7X4W2E2</accession>
<dbReference type="CDD" id="cd04301">
    <property type="entry name" value="NAT_SF"/>
    <property type="match status" value="1"/>
</dbReference>